<dbReference type="GO" id="GO:0003677">
    <property type="term" value="F:DNA binding"/>
    <property type="evidence" value="ECO:0007669"/>
    <property type="project" value="UniProtKB-UniRule"/>
</dbReference>
<comment type="caution">
    <text evidence="4">The sequence shown here is derived from an EMBL/GenBank/DDBJ whole genome shotgun (WGS) entry which is preliminary data.</text>
</comment>
<keyword evidence="1 2" id="KW-0238">DNA-binding</keyword>
<reference evidence="4 5" key="1">
    <citation type="submission" date="2018-06" db="EMBL/GenBank/DDBJ databases">
        <title>Genomic Encyclopedia of Type Strains, Phase IV (KMG-IV): sequencing the most valuable type-strain genomes for metagenomic binning, comparative biology and taxonomic classification.</title>
        <authorList>
            <person name="Goeker M."/>
        </authorList>
    </citation>
    <scope>NUCLEOTIDE SEQUENCE [LARGE SCALE GENOMIC DNA]</scope>
    <source>
        <strain evidence="4 5">DSM 24875</strain>
    </source>
</reference>
<dbReference type="Gene3D" id="1.10.357.10">
    <property type="entry name" value="Tetracycline Repressor, domain 2"/>
    <property type="match status" value="1"/>
</dbReference>
<dbReference type="AlphaFoldDB" id="A0A366FK34"/>
<dbReference type="Proteomes" id="UP000253529">
    <property type="component" value="Unassembled WGS sequence"/>
</dbReference>
<dbReference type="PANTHER" id="PTHR43479:SF11">
    <property type="entry name" value="ACREF_ENVCD OPERON REPRESSOR-RELATED"/>
    <property type="match status" value="1"/>
</dbReference>
<proteinExistence type="predicted"/>
<protein>
    <submittedName>
        <fullName evidence="4">TetR family transcriptional regulator</fullName>
    </submittedName>
</protein>
<evidence type="ECO:0000256" key="2">
    <source>
        <dbReference type="PROSITE-ProRule" id="PRU00335"/>
    </source>
</evidence>
<dbReference type="PRINTS" id="PR00455">
    <property type="entry name" value="HTHTETR"/>
</dbReference>
<gene>
    <name evidence="4" type="ORF">DFR50_11093</name>
</gene>
<feature type="DNA-binding region" description="H-T-H motif" evidence="2">
    <location>
        <begin position="22"/>
        <end position="41"/>
    </location>
</feature>
<evidence type="ECO:0000313" key="5">
    <source>
        <dbReference type="Proteomes" id="UP000253529"/>
    </source>
</evidence>
<dbReference type="InterPro" id="IPR001647">
    <property type="entry name" value="HTH_TetR"/>
</dbReference>
<keyword evidence="5" id="KW-1185">Reference proteome</keyword>
<dbReference type="PROSITE" id="PS50977">
    <property type="entry name" value="HTH_TETR_2"/>
    <property type="match status" value="1"/>
</dbReference>
<dbReference type="EMBL" id="QNRK01000010">
    <property type="protein sequence ID" value="RBP14069.1"/>
    <property type="molecule type" value="Genomic_DNA"/>
</dbReference>
<dbReference type="InterPro" id="IPR050624">
    <property type="entry name" value="HTH-type_Tx_Regulator"/>
</dbReference>
<evidence type="ECO:0000256" key="1">
    <source>
        <dbReference type="ARBA" id="ARBA00023125"/>
    </source>
</evidence>
<evidence type="ECO:0000313" key="4">
    <source>
        <dbReference type="EMBL" id="RBP14069.1"/>
    </source>
</evidence>
<dbReference type="Pfam" id="PF00440">
    <property type="entry name" value="TetR_N"/>
    <property type="match status" value="1"/>
</dbReference>
<dbReference type="InterPro" id="IPR009057">
    <property type="entry name" value="Homeodomain-like_sf"/>
</dbReference>
<dbReference type="SUPFAM" id="SSF46689">
    <property type="entry name" value="Homeodomain-like"/>
    <property type="match status" value="1"/>
</dbReference>
<evidence type="ECO:0000259" key="3">
    <source>
        <dbReference type="PROSITE" id="PS50977"/>
    </source>
</evidence>
<dbReference type="PANTHER" id="PTHR43479">
    <property type="entry name" value="ACREF/ENVCD OPERON REPRESSOR-RELATED"/>
    <property type="match status" value="1"/>
</dbReference>
<name>A0A366FK34_9HYPH</name>
<organism evidence="4 5">
    <name type="scientific">Roseiarcus fermentans</name>
    <dbReference type="NCBI Taxonomy" id="1473586"/>
    <lineage>
        <taxon>Bacteria</taxon>
        <taxon>Pseudomonadati</taxon>
        <taxon>Pseudomonadota</taxon>
        <taxon>Alphaproteobacteria</taxon>
        <taxon>Hyphomicrobiales</taxon>
        <taxon>Roseiarcaceae</taxon>
        <taxon>Roseiarcus</taxon>
    </lineage>
</organism>
<sequence>MHRKLVESALLVFAEKGVDASVIEDVIAAAGVSRGTFYNYFRTNADLLAAAIEELGNELVEHIEARVRSFPSPAARLFTGLRLYLAAARRFPLFARFVARIGPLAIGPGNRVNAYIPVHIAGAIARGEFAEAPVGVALDVVVGVGVMIVSRIASGEADAAYGDAMLLALARALGFDLARAEALLSEPLAPLSLGADSLLVQSDARAKTRDRQEPQRS</sequence>
<feature type="domain" description="HTH tetR-type" evidence="3">
    <location>
        <begin position="1"/>
        <end position="59"/>
    </location>
</feature>
<accession>A0A366FK34</accession>